<organism evidence="6 7">
    <name type="scientific">Alteraurantiacibacter lauratis</name>
    <dbReference type="NCBI Taxonomy" id="2054627"/>
    <lineage>
        <taxon>Bacteria</taxon>
        <taxon>Pseudomonadati</taxon>
        <taxon>Pseudomonadota</taxon>
        <taxon>Alphaproteobacteria</taxon>
        <taxon>Sphingomonadales</taxon>
        <taxon>Erythrobacteraceae</taxon>
        <taxon>Alteraurantiacibacter</taxon>
    </lineage>
</organism>
<dbReference type="Proteomes" id="UP001595378">
    <property type="component" value="Unassembled WGS sequence"/>
</dbReference>
<evidence type="ECO:0000256" key="4">
    <source>
        <dbReference type="RuleBase" id="RU364072"/>
    </source>
</evidence>
<dbReference type="CDD" id="cd06850">
    <property type="entry name" value="biotinyl_domain"/>
    <property type="match status" value="1"/>
</dbReference>
<dbReference type="InterPro" id="IPR011053">
    <property type="entry name" value="Single_hybrid_motif"/>
</dbReference>
<accession>A0ABV7EHJ1</accession>
<feature type="domain" description="Lipoyl-binding" evidence="5">
    <location>
        <begin position="94"/>
        <end position="170"/>
    </location>
</feature>
<keyword evidence="4" id="KW-0276">Fatty acid metabolism</keyword>
<keyword evidence="4" id="KW-0275">Fatty acid biosynthesis</keyword>
<keyword evidence="6" id="KW-0436">Ligase</keyword>
<dbReference type="RefSeq" id="WP_336919530.1">
    <property type="nucleotide sequence ID" value="NZ_JBANRN010000010.1"/>
</dbReference>
<dbReference type="SUPFAM" id="SSF51230">
    <property type="entry name" value="Single hybrid motif"/>
    <property type="match status" value="1"/>
</dbReference>
<dbReference type="PANTHER" id="PTHR45266:SF3">
    <property type="entry name" value="OXALOACETATE DECARBOXYLASE ALPHA CHAIN"/>
    <property type="match status" value="1"/>
</dbReference>
<keyword evidence="4" id="KW-0444">Lipid biosynthesis</keyword>
<keyword evidence="3 4" id="KW-0092">Biotin</keyword>
<comment type="caution">
    <text evidence="6">The sequence shown here is derived from an EMBL/GenBank/DDBJ whole genome shotgun (WGS) entry which is preliminary data.</text>
</comment>
<dbReference type="InterPro" id="IPR050709">
    <property type="entry name" value="Biotin_Carboxyl_Carrier/Decarb"/>
</dbReference>
<keyword evidence="4" id="KW-0443">Lipid metabolism</keyword>
<evidence type="ECO:0000313" key="7">
    <source>
        <dbReference type="Proteomes" id="UP001595378"/>
    </source>
</evidence>
<gene>
    <name evidence="6" type="primary">accB</name>
    <name evidence="6" type="ORF">ACFODK_10435</name>
</gene>
<dbReference type="GO" id="GO:0003989">
    <property type="term" value="F:acetyl-CoA carboxylase activity"/>
    <property type="evidence" value="ECO:0007669"/>
    <property type="project" value="UniProtKB-EC"/>
</dbReference>
<dbReference type="NCBIfam" id="TIGR00531">
    <property type="entry name" value="BCCP"/>
    <property type="match status" value="1"/>
</dbReference>
<sequence>MAENRGSTARKGAMNIDAALVRELADMLAETGLTEIEVEDGDRKIRVSRGAVAAAAAPVAVAAPAAAAAPAPAAPAPATAPAAAAPAAAAPDMSKAVKSPMVGTAYLTPEPGAAPFISVGDTVKAGATLLIVEAMKVMNPITAPRDGTVTDVLIENGQPVEYDQPLVVIA</sequence>
<name>A0ABV7EHJ1_9SPHN</name>
<dbReference type="EMBL" id="JBHRSU010000031">
    <property type="protein sequence ID" value="MFC3101305.1"/>
    <property type="molecule type" value="Genomic_DNA"/>
</dbReference>
<dbReference type="InterPro" id="IPR001249">
    <property type="entry name" value="AcCoA_biotinCC"/>
</dbReference>
<dbReference type="PRINTS" id="PR01071">
    <property type="entry name" value="ACOABIOTINCC"/>
</dbReference>
<dbReference type="Gene3D" id="2.40.50.100">
    <property type="match status" value="1"/>
</dbReference>
<proteinExistence type="predicted"/>
<keyword evidence="7" id="KW-1185">Reference proteome</keyword>
<evidence type="ECO:0000256" key="1">
    <source>
        <dbReference type="ARBA" id="ARBA00003761"/>
    </source>
</evidence>
<comment type="pathway">
    <text evidence="4">Lipid metabolism; fatty acid biosynthesis.</text>
</comment>
<reference evidence="7" key="1">
    <citation type="journal article" date="2019" name="Int. J. Syst. Evol. Microbiol.">
        <title>The Global Catalogue of Microorganisms (GCM) 10K type strain sequencing project: providing services to taxonomists for standard genome sequencing and annotation.</title>
        <authorList>
            <consortium name="The Broad Institute Genomics Platform"/>
            <consortium name="The Broad Institute Genome Sequencing Center for Infectious Disease"/>
            <person name="Wu L."/>
            <person name="Ma J."/>
        </authorList>
    </citation>
    <scope>NUCLEOTIDE SEQUENCE [LARGE SCALE GENOMIC DNA]</scope>
    <source>
        <strain evidence="7">KCTC 52606</strain>
    </source>
</reference>
<dbReference type="InterPro" id="IPR000089">
    <property type="entry name" value="Biotin_lipoyl"/>
</dbReference>
<evidence type="ECO:0000256" key="2">
    <source>
        <dbReference type="ARBA" id="ARBA00017562"/>
    </source>
</evidence>
<dbReference type="PANTHER" id="PTHR45266">
    <property type="entry name" value="OXALOACETATE DECARBOXYLASE ALPHA CHAIN"/>
    <property type="match status" value="1"/>
</dbReference>
<evidence type="ECO:0000259" key="5">
    <source>
        <dbReference type="PROSITE" id="PS50968"/>
    </source>
</evidence>
<dbReference type="PROSITE" id="PS50968">
    <property type="entry name" value="BIOTINYL_LIPOYL"/>
    <property type="match status" value="1"/>
</dbReference>
<comment type="function">
    <text evidence="1 4">This protein is a component of the acetyl coenzyme A carboxylase complex; first, biotin carboxylase catalyzes the carboxylation of the carrier protein and then the transcarboxylase transfers the carboxyl group to form malonyl-CoA.</text>
</comment>
<dbReference type="Pfam" id="PF00364">
    <property type="entry name" value="Biotin_lipoyl"/>
    <property type="match status" value="1"/>
</dbReference>
<protein>
    <recommendedName>
        <fullName evidence="2 4">Biotin carboxyl carrier protein of acetyl-CoA carboxylase</fullName>
    </recommendedName>
</protein>
<evidence type="ECO:0000313" key="6">
    <source>
        <dbReference type="EMBL" id="MFC3101305.1"/>
    </source>
</evidence>
<evidence type="ECO:0000256" key="3">
    <source>
        <dbReference type="ARBA" id="ARBA00023267"/>
    </source>
</evidence>